<evidence type="ECO:0000313" key="3">
    <source>
        <dbReference type="EMBL" id="CDW75796.1"/>
    </source>
</evidence>
<gene>
    <name evidence="3" type="primary">Contig18329.g19469</name>
    <name evidence="3" type="ORF">STYLEM_4791</name>
</gene>
<dbReference type="EMBL" id="CCKQ01004637">
    <property type="protein sequence ID" value="CDW75796.1"/>
    <property type="molecule type" value="Genomic_DNA"/>
</dbReference>
<keyword evidence="1" id="KW-0175">Coiled coil</keyword>
<evidence type="ECO:0000256" key="2">
    <source>
        <dbReference type="SAM" id="MobiDB-lite"/>
    </source>
</evidence>
<evidence type="ECO:0000313" key="4">
    <source>
        <dbReference type="Proteomes" id="UP000039865"/>
    </source>
</evidence>
<evidence type="ECO:0000256" key="1">
    <source>
        <dbReference type="SAM" id="Coils"/>
    </source>
</evidence>
<feature type="compositionally biased region" description="Basic and acidic residues" evidence="2">
    <location>
        <begin position="631"/>
        <end position="647"/>
    </location>
</feature>
<feature type="compositionally biased region" description="Polar residues" evidence="2">
    <location>
        <begin position="997"/>
        <end position="1009"/>
    </location>
</feature>
<feature type="region of interest" description="Disordered" evidence="2">
    <location>
        <begin position="1206"/>
        <end position="1237"/>
    </location>
</feature>
<feature type="region of interest" description="Disordered" evidence="2">
    <location>
        <begin position="1100"/>
        <end position="1136"/>
    </location>
</feature>
<accession>A0A078A0R7</accession>
<feature type="compositionally biased region" description="Basic and acidic residues" evidence="2">
    <location>
        <begin position="1213"/>
        <end position="1222"/>
    </location>
</feature>
<feature type="compositionally biased region" description="Basic and acidic residues" evidence="2">
    <location>
        <begin position="1030"/>
        <end position="1039"/>
    </location>
</feature>
<keyword evidence="4" id="KW-1185">Reference proteome</keyword>
<proteinExistence type="predicted"/>
<feature type="compositionally biased region" description="Polar residues" evidence="2">
    <location>
        <begin position="1018"/>
        <end position="1029"/>
    </location>
</feature>
<dbReference type="InParanoid" id="A0A078A0R7"/>
<dbReference type="AlphaFoldDB" id="A0A078A0R7"/>
<dbReference type="Proteomes" id="UP000039865">
    <property type="component" value="Unassembled WGS sequence"/>
</dbReference>
<feature type="coiled-coil region" evidence="1">
    <location>
        <begin position="313"/>
        <end position="340"/>
    </location>
</feature>
<sequence>MSTTGAMSPRRQSLMTQEVQKSKQACKIWILKKIRQWDQIFNNIKFLQILHLITKKWRKLEQDAIKIQLKRSKSKQFDSQRLNYNQRSAGNLINENFALNILMQLKSQLGKVEFELNSKQMMLEKFQKEYELIMKQKAAPLNISQLQSSRYLDFQHSRLYSSQSMRSINGRLVENSIHKGYDNYLNSQSMEQLEEKLEFLKVKLDQIRDFDIEETAESLKLELVGQRLKKQKLFDYQKYQHTVPEFRKIINMTDSMKQAFFLSQTSMITSVSGFQRCKENLLDIKIKNREKIKIKQQEQQHHENEVKAMKFMVTQKSNKYQEAKKLLEELKRRNREINIDQMKQDLYKIRVSELLKLIDALLLAALLRYYKDHQGKIEASDQNLELFELKMSFDSHQSEKTNYSKFYSFDDMTPEISILVQQKFNVLQEFENFNGENLQKLSEFIEEKTVYNQSLQLKSKEITIELSKRKQYIESLNTQLDYARFELSRKQNNSNDSQNIVLTPKLTKMIQESDDTQYIYYQKLYTKQQLATLQSMIESKQSKIEDYRQFVKNLNLKLSDMVLKFSAKLLKIREYLPYNLISDHFPQQLLQILGTYQKISKKKTASSPPIHIQKASNIKLEINIAPQSARKKSDQSDDDASTIKKLEDDSDNEDSFAKRAQDEIKHLQKSANELKVLKKTKQLENQMNLKQSKQQDPDSDQSQLFIKKTNPKKAELQELWRKIEEQQKMLDQPLDTANTLKLTLQKAIRKLVESCKQTLHLKMLVFQIDFNRCDLLDLLSCDNLELEEYEISQRKFNKHYDECYQKLNFETRNFKKAKLTKAQTISELGENQEYNENSFLNHQYEKEKNEFEKRLKEKLYGKRKKKSKYTIKERKKIRFFNGLHKRGLNPDKVSSHQTNVQYTQVFKTISNYQKSETRFINKMVNEFDEAAKKISTASGYIPLPKKWSQTSMSQSPKHEAKRQETVIVDTRKATFQGSQNLNFSNAVGVSKFRTNSGKRASIRSNTQQALGRRKEETPQSVTDDSQSDNFETKSEEERRKQRIQTLKSRFSIARGMSQVINIQSMDTFKFPNLQVPMNVIHEHKRGLSNAVSLNTLHTPLTAQSQGTTNVPNQSNSQSNTRNISTGNKNQSQWFNNKSHARPFNFKIIKDRNLINSQANHSTQLNTQSQVLLDQQYKSFNMRINKTNQTSTLKAINSDISNLEFQNDNGRNSVHQEQDDPSNKIDVSQSPERKKLVVSANPGKRFEKISKIYDREVKSRGQNIRLYL</sequence>
<feature type="region of interest" description="Disordered" evidence="2">
    <location>
        <begin position="688"/>
        <end position="707"/>
    </location>
</feature>
<organism evidence="3 4">
    <name type="scientific">Stylonychia lemnae</name>
    <name type="common">Ciliate</name>
    <dbReference type="NCBI Taxonomy" id="5949"/>
    <lineage>
        <taxon>Eukaryota</taxon>
        <taxon>Sar</taxon>
        <taxon>Alveolata</taxon>
        <taxon>Ciliophora</taxon>
        <taxon>Intramacronucleata</taxon>
        <taxon>Spirotrichea</taxon>
        <taxon>Stichotrichia</taxon>
        <taxon>Sporadotrichida</taxon>
        <taxon>Oxytrichidae</taxon>
        <taxon>Stylonychinae</taxon>
        <taxon>Stylonychia</taxon>
    </lineage>
</organism>
<feature type="region of interest" description="Disordered" evidence="2">
    <location>
        <begin position="626"/>
        <end position="656"/>
    </location>
</feature>
<reference evidence="3 4" key="1">
    <citation type="submission" date="2014-06" db="EMBL/GenBank/DDBJ databases">
        <authorList>
            <person name="Swart Estienne"/>
        </authorList>
    </citation>
    <scope>NUCLEOTIDE SEQUENCE [LARGE SCALE GENOMIC DNA]</scope>
    <source>
        <strain evidence="3 4">130c</strain>
    </source>
</reference>
<feature type="region of interest" description="Disordered" evidence="2">
    <location>
        <begin position="997"/>
        <end position="1040"/>
    </location>
</feature>
<name>A0A078A0R7_STYLE</name>
<protein>
    <submittedName>
        <fullName evidence="3">Uncharacterized protein</fullName>
    </submittedName>
</protein>